<dbReference type="Pfam" id="PF06299">
    <property type="entry name" value="DUF1045"/>
    <property type="match status" value="1"/>
</dbReference>
<dbReference type="AlphaFoldDB" id="A0A212K6A6"/>
<organism evidence="1">
    <name type="scientific">uncultured delta proteobacterium</name>
    <dbReference type="NCBI Taxonomy" id="34034"/>
    <lineage>
        <taxon>Bacteria</taxon>
        <taxon>Deltaproteobacteria</taxon>
        <taxon>environmental samples</taxon>
    </lineage>
</organism>
<name>A0A212K6A6_9DELT</name>
<dbReference type="EMBL" id="FLUQ01000003">
    <property type="protein sequence ID" value="SBW07259.1"/>
    <property type="molecule type" value="Genomic_DNA"/>
</dbReference>
<reference evidence="1" key="1">
    <citation type="submission" date="2016-04" db="EMBL/GenBank/DDBJ databases">
        <authorList>
            <person name="Evans L.H."/>
            <person name="Alamgir A."/>
            <person name="Owens N."/>
            <person name="Weber N.D."/>
            <person name="Virtaneva K."/>
            <person name="Barbian K."/>
            <person name="Babar A."/>
            <person name="Rosenke K."/>
        </authorList>
    </citation>
    <scope>NUCLEOTIDE SEQUENCE</scope>
    <source>
        <strain evidence="1">86</strain>
    </source>
</reference>
<sequence length="260" mass="28867">MKAPRYAVYHVPERGSALERLGSSLLGRDIHGVSLPAQPDLGGLTAEELFSLTRDARRYGLHATLKPPFFLQPGMTEHDLIDAAEAFTAARRPLPLPALAVTRIGSFLALTVHPRNDAEAEEAENVRILAREAVAFFDGFRAPPSEEELNRRRAKGLTLRQERYLWRWGYPYVFDEFRFHITLTDSIRDPILAAALEANLRLYLAPACKNNWIEAITVCRSDGEGNFTVLHRAPFPTGISSALYAAQPAPHILSGKDSPA</sequence>
<gene>
    <name evidence="1" type="ORF">KL86DPRO_30025</name>
</gene>
<evidence type="ECO:0000313" key="1">
    <source>
        <dbReference type="EMBL" id="SBW07259.1"/>
    </source>
</evidence>
<dbReference type="InterPro" id="IPR009389">
    <property type="entry name" value="DUF1045"/>
</dbReference>
<protein>
    <submittedName>
        <fullName evidence="1">Phosphonate metabolism protein (Modular protein)</fullName>
    </submittedName>
</protein>
<proteinExistence type="predicted"/>
<accession>A0A212K6A6</accession>